<feature type="transmembrane region" description="Helical" evidence="6">
    <location>
        <begin position="406"/>
        <end position="426"/>
    </location>
</feature>
<evidence type="ECO:0000259" key="8">
    <source>
        <dbReference type="Pfam" id="PF10988"/>
    </source>
</evidence>
<dbReference type="RefSeq" id="WP_266057530.1">
    <property type="nucleotide sequence ID" value="NZ_JAPFQN010000007.1"/>
</dbReference>
<evidence type="ECO:0000256" key="3">
    <source>
        <dbReference type="ARBA" id="ARBA00022692"/>
    </source>
</evidence>
<comment type="subcellular location">
    <subcellularLocation>
        <location evidence="1">Cell membrane</location>
        <topology evidence="1">Single-pass membrane protein</topology>
    </subcellularLocation>
</comment>
<protein>
    <submittedName>
        <fullName evidence="11">PspC domain-containing protein</fullName>
    </submittedName>
</protein>
<reference evidence="11 12" key="1">
    <citation type="submission" date="2022-11" db="EMBL/GenBank/DDBJ databases">
        <title>The characterization of three novel Bacteroidetes species and genomic analysis of their roles in tidal elemental geochemical cycles.</title>
        <authorList>
            <person name="Ma K."/>
        </authorList>
    </citation>
    <scope>NUCLEOTIDE SEQUENCE [LARGE SCALE GENOMIC DNA]</scope>
    <source>
        <strain evidence="11 12">M17</strain>
    </source>
</reference>
<proteinExistence type="predicted"/>
<feature type="domain" description="Phage shock protein PspC N-terminal" evidence="7">
    <location>
        <begin position="192"/>
        <end position="248"/>
    </location>
</feature>
<keyword evidence="2" id="KW-1003">Cell membrane</keyword>
<evidence type="ECO:0000256" key="4">
    <source>
        <dbReference type="ARBA" id="ARBA00022989"/>
    </source>
</evidence>
<feature type="transmembrane region" description="Helical" evidence="6">
    <location>
        <begin position="153"/>
        <end position="179"/>
    </location>
</feature>
<evidence type="ECO:0000313" key="12">
    <source>
        <dbReference type="Proteomes" id="UP001209885"/>
    </source>
</evidence>
<dbReference type="PANTHER" id="PTHR33885:SF3">
    <property type="entry name" value="PHAGE SHOCK PROTEIN C"/>
    <property type="match status" value="1"/>
</dbReference>
<name>A0ABT3RTM2_9BACT</name>
<feature type="transmembrane region" description="Helical" evidence="6">
    <location>
        <begin position="369"/>
        <end position="394"/>
    </location>
</feature>
<evidence type="ECO:0000256" key="2">
    <source>
        <dbReference type="ARBA" id="ARBA00022475"/>
    </source>
</evidence>
<feature type="domain" description="Phage shock protein PspC N-terminal" evidence="7">
    <location>
        <begin position="118"/>
        <end position="181"/>
    </location>
</feature>
<organism evidence="11 12">
    <name type="scientific">Mangrovivirga halotolerans</name>
    <dbReference type="NCBI Taxonomy" id="2993936"/>
    <lineage>
        <taxon>Bacteria</taxon>
        <taxon>Pseudomonadati</taxon>
        <taxon>Bacteroidota</taxon>
        <taxon>Cytophagia</taxon>
        <taxon>Cytophagales</taxon>
        <taxon>Mangrovivirgaceae</taxon>
        <taxon>Mangrovivirga</taxon>
    </lineage>
</organism>
<dbReference type="InterPro" id="IPR052027">
    <property type="entry name" value="PspC"/>
</dbReference>
<evidence type="ECO:0000259" key="7">
    <source>
        <dbReference type="Pfam" id="PF04024"/>
    </source>
</evidence>
<feature type="domain" description="PspC-related transmembrane region" evidence="9">
    <location>
        <begin position="290"/>
        <end position="432"/>
    </location>
</feature>
<dbReference type="Pfam" id="PF10988">
    <property type="entry name" value="DUF2807"/>
    <property type="match status" value="1"/>
</dbReference>
<feature type="transmembrane region" description="Helical" evidence="6">
    <location>
        <begin position="223"/>
        <end position="245"/>
    </location>
</feature>
<evidence type="ECO:0000313" key="11">
    <source>
        <dbReference type="EMBL" id="MCX2744975.1"/>
    </source>
</evidence>
<dbReference type="Pfam" id="PF22744">
    <property type="entry name" value="Toast-rack_PspC-Cterm"/>
    <property type="match status" value="1"/>
</dbReference>
<gene>
    <name evidence="11" type="ORF">OO013_13920</name>
</gene>
<evidence type="ECO:0000256" key="1">
    <source>
        <dbReference type="ARBA" id="ARBA00004162"/>
    </source>
</evidence>
<dbReference type="InterPro" id="IPR007168">
    <property type="entry name" value="Phageshock_PspC_N"/>
</dbReference>
<feature type="domain" description="PspC-related ToastRack" evidence="10">
    <location>
        <begin position="474"/>
        <end position="598"/>
    </location>
</feature>
<evidence type="ECO:0000259" key="10">
    <source>
        <dbReference type="Pfam" id="PF22744"/>
    </source>
</evidence>
<accession>A0ABT3RTM2</accession>
<dbReference type="Proteomes" id="UP001209885">
    <property type="component" value="Unassembled WGS sequence"/>
</dbReference>
<dbReference type="EMBL" id="JAPFQN010000007">
    <property type="protein sequence ID" value="MCX2744975.1"/>
    <property type="molecule type" value="Genomic_DNA"/>
</dbReference>
<dbReference type="InterPro" id="IPR021255">
    <property type="entry name" value="DUF2807"/>
</dbReference>
<dbReference type="Gene3D" id="2.160.20.120">
    <property type="match status" value="1"/>
</dbReference>
<feature type="transmembrane region" description="Helical" evidence="6">
    <location>
        <begin position="322"/>
        <end position="349"/>
    </location>
</feature>
<keyword evidence="3 6" id="KW-0812">Transmembrane</keyword>
<keyword evidence="5 6" id="KW-0472">Membrane</keyword>
<dbReference type="PANTHER" id="PTHR33885">
    <property type="entry name" value="PHAGE SHOCK PROTEIN C"/>
    <property type="match status" value="1"/>
</dbReference>
<evidence type="ECO:0000259" key="9">
    <source>
        <dbReference type="Pfam" id="PF22571"/>
    </source>
</evidence>
<evidence type="ECO:0000256" key="6">
    <source>
        <dbReference type="SAM" id="Phobius"/>
    </source>
</evidence>
<dbReference type="InterPro" id="IPR054321">
    <property type="entry name" value="PspC-rel_TM"/>
</dbReference>
<keyword evidence="4 6" id="KW-1133">Transmembrane helix</keyword>
<dbReference type="InterPro" id="IPR054319">
    <property type="entry name" value="PspC-rel_ToastRack"/>
</dbReference>
<keyword evidence="12" id="KW-1185">Reference proteome</keyword>
<feature type="domain" description="Putative auto-transporter adhesin head GIN" evidence="8">
    <location>
        <begin position="626"/>
        <end position="804"/>
    </location>
</feature>
<sequence>MKKNISINIGGIIFHIEEEGYESLKSYLDSINKYFSTYEDSSEIIADIENRIAEIFLAKLNEGKQVINAEDVASLISTMGSIEDFEALEETLDDGTFNEEFSHKDKDKAYQGPSVASKKLFRDMNNRLIGGVCSGLAHYFNVDALWIRLIFLILTFGGLIFEATPVVVIIGYIAMWIIVPPNYTLEENKQIKKLYRNPDDKVIAGVSGGIAAYFGTDVTLIRVLFILGIFAGGAGLILYLVLWIITPMATTITEKVQMRGEPVTLSNIESNIKKGLNLKEDEQENLLVKILLFPFRLIAMFFQWLSRVLGPLLKFLVEAIRVIIGVFITFIGLVISVSSIIGLAAALGITAAPENTVIDGIPISIFTEMFPAIGILGVFLIITIPGVMLAIAGISIISRRWVLNTGVGWSFLAAWFISIAIVAATLPKAISQWSDEGHVETEEIYSGIEGKQLVLRLSDEYNDDNNLFSRDINDYNEIRLQLRGHDENYVKMVKRISARGSSFENAREYAEKVNYGVIQNDSVIVFDREIEFDSEANWRAQEVTVTLYIPYQTPVHVGKGFNQIISRTLSKYGYRRSQFSKNTWVFNPDGLQCLTCESDEDSDNNYRYEYRSDESDTIDFDSISSLVIDEGFNVKINQGDKYSVTINSRSERNIDRVNLTNIDGVLTMDYDNNGNSWMDESDEVFIEVTVPELQSIKSTGKSKVYLNNLRQESFEIEASNQAKIFYTGDIKNLYVNATGISKIDLEGNCNFLQATISGSSSLQAKELETNRAEIKVSGAARAKVNVTGELNETISQYGSIENIGQYNQ</sequence>
<evidence type="ECO:0000256" key="5">
    <source>
        <dbReference type="ARBA" id="ARBA00023136"/>
    </source>
</evidence>
<comment type="caution">
    <text evidence="11">The sequence shown here is derived from an EMBL/GenBank/DDBJ whole genome shotgun (WGS) entry which is preliminary data.</text>
</comment>
<dbReference type="Pfam" id="PF22571">
    <property type="entry name" value="LiaI-LiaF-TM_PspC"/>
    <property type="match status" value="1"/>
</dbReference>
<dbReference type="Pfam" id="PF04024">
    <property type="entry name" value="PspC"/>
    <property type="match status" value="2"/>
</dbReference>